<name>A0ABR3ACD2_9AGAR</name>
<sequence length="331" mass="38112">MPPTRTKSTRPASGIRAKRSQWKASLKTWTVDPDYRVPGGSDNPDVICTKTQAKTVYGLDEHDLATIPHQTQENSSRKIYPLKEVEYLSTLKKQALNCEGDSDGESDDEKVKATQSSQSPKKRKKAPEFVPSWRDHAFFPQPPPMILKGPYKVICRPDMPDPKEIEWRLGKIIGPISVSDACRLYVLRPEDIQDLVQNSMWIDSASAAKRALSLHGGYSAHRNLVKRTRRKEEARLEREGKDRSDFEWSPIVQEQLDWKNRDNTSEIPRWRMPEESDGPRKINRVAVLYPIQKYQVGTTLKWYPRGFFLLHLCVRSTVSDPFMVFTARNDF</sequence>
<feature type="compositionally biased region" description="Polar residues" evidence="1">
    <location>
        <begin position="1"/>
        <end position="11"/>
    </location>
</feature>
<dbReference type="Proteomes" id="UP001437256">
    <property type="component" value="Unassembled WGS sequence"/>
</dbReference>
<evidence type="ECO:0000313" key="2">
    <source>
        <dbReference type="EMBL" id="KAL0070227.1"/>
    </source>
</evidence>
<feature type="region of interest" description="Disordered" evidence="1">
    <location>
        <begin position="1"/>
        <end position="21"/>
    </location>
</feature>
<comment type="caution">
    <text evidence="2">The sequence shown here is derived from an EMBL/GenBank/DDBJ whole genome shotgun (WGS) entry which is preliminary data.</text>
</comment>
<protein>
    <submittedName>
        <fullName evidence="2">Uncharacterized protein</fullName>
    </submittedName>
</protein>
<keyword evidence="3" id="KW-1185">Reference proteome</keyword>
<organism evidence="2 3">
    <name type="scientific">Marasmius tenuissimus</name>
    <dbReference type="NCBI Taxonomy" id="585030"/>
    <lineage>
        <taxon>Eukaryota</taxon>
        <taxon>Fungi</taxon>
        <taxon>Dikarya</taxon>
        <taxon>Basidiomycota</taxon>
        <taxon>Agaricomycotina</taxon>
        <taxon>Agaricomycetes</taxon>
        <taxon>Agaricomycetidae</taxon>
        <taxon>Agaricales</taxon>
        <taxon>Marasmiineae</taxon>
        <taxon>Marasmiaceae</taxon>
        <taxon>Marasmius</taxon>
    </lineage>
</organism>
<gene>
    <name evidence="2" type="ORF">AAF712_002717</name>
</gene>
<evidence type="ECO:0000256" key="1">
    <source>
        <dbReference type="SAM" id="MobiDB-lite"/>
    </source>
</evidence>
<feature type="region of interest" description="Disordered" evidence="1">
    <location>
        <begin position="98"/>
        <end position="128"/>
    </location>
</feature>
<proteinExistence type="predicted"/>
<dbReference type="EMBL" id="JBBXMP010000008">
    <property type="protein sequence ID" value="KAL0070227.1"/>
    <property type="molecule type" value="Genomic_DNA"/>
</dbReference>
<reference evidence="2 3" key="1">
    <citation type="submission" date="2024-05" db="EMBL/GenBank/DDBJ databases">
        <title>A draft genome resource for the thread blight pathogen Marasmius tenuissimus strain MS-2.</title>
        <authorList>
            <person name="Yulfo-Soto G.E."/>
            <person name="Baruah I.K."/>
            <person name="Amoako-Attah I."/>
            <person name="Bukari Y."/>
            <person name="Meinhardt L.W."/>
            <person name="Bailey B.A."/>
            <person name="Cohen S.P."/>
        </authorList>
    </citation>
    <scope>NUCLEOTIDE SEQUENCE [LARGE SCALE GENOMIC DNA]</scope>
    <source>
        <strain evidence="2 3">MS-2</strain>
    </source>
</reference>
<accession>A0ABR3ACD2</accession>
<evidence type="ECO:0000313" key="3">
    <source>
        <dbReference type="Proteomes" id="UP001437256"/>
    </source>
</evidence>